<keyword evidence="4 7" id="KW-0863">Zinc-finger</keyword>
<dbReference type="EMBL" id="JADAQX010001479">
    <property type="protein sequence ID" value="KAF8817781.1"/>
    <property type="molecule type" value="Genomic_DNA"/>
</dbReference>
<dbReference type="Gene3D" id="6.10.140.1740">
    <property type="match status" value="1"/>
</dbReference>
<dbReference type="Gene3D" id="3.30.40.10">
    <property type="entry name" value="Zinc/RING finger domain, C3HC4 (zinc finger)"/>
    <property type="match status" value="1"/>
</dbReference>
<dbReference type="InterPro" id="IPR001965">
    <property type="entry name" value="Znf_PHD"/>
</dbReference>
<dbReference type="InterPro" id="IPR011011">
    <property type="entry name" value="Znf_FYVE_PHD"/>
</dbReference>
<dbReference type="SUPFAM" id="SSF57903">
    <property type="entry name" value="FYVE/PHD zinc finger"/>
    <property type="match status" value="1"/>
</dbReference>
<dbReference type="InterPro" id="IPR019786">
    <property type="entry name" value="Zinc_finger_PHD-type_CS"/>
</dbReference>
<feature type="compositionally biased region" description="Polar residues" evidence="9">
    <location>
        <begin position="325"/>
        <end position="336"/>
    </location>
</feature>
<dbReference type="InterPro" id="IPR024610">
    <property type="entry name" value="ING_N_histone-binding"/>
</dbReference>
<gene>
    <name evidence="11" type="ORF">IE077_000171</name>
</gene>
<evidence type="ECO:0000256" key="7">
    <source>
        <dbReference type="PROSITE-ProRule" id="PRU00146"/>
    </source>
</evidence>
<evidence type="ECO:0000259" key="10">
    <source>
        <dbReference type="PROSITE" id="PS50016"/>
    </source>
</evidence>
<comment type="caution">
    <text evidence="11">The sequence shown here is derived from an EMBL/GenBank/DDBJ whole genome shotgun (WGS) entry which is preliminary data.</text>
</comment>
<dbReference type="InterPro" id="IPR028651">
    <property type="entry name" value="ING_fam"/>
</dbReference>
<feature type="region of interest" description="Disordered" evidence="9">
    <location>
        <begin position="294"/>
        <end position="342"/>
    </location>
</feature>
<keyword evidence="3 8" id="KW-0479">Metal-binding</keyword>
<dbReference type="SMART" id="SM00249">
    <property type="entry name" value="PHD"/>
    <property type="match status" value="1"/>
</dbReference>
<dbReference type="InterPro" id="IPR019787">
    <property type="entry name" value="Znf_PHD-finger"/>
</dbReference>
<name>A0ABQ7J428_9APIC</name>
<keyword evidence="5 8" id="KW-0862">Zinc</keyword>
<dbReference type="Pfam" id="PF12998">
    <property type="entry name" value="ING"/>
    <property type="match status" value="1"/>
</dbReference>
<dbReference type="CDD" id="cd15522">
    <property type="entry name" value="PHD_TAF3"/>
    <property type="match status" value="1"/>
</dbReference>
<comment type="subcellular location">
    <subcellularLocation>
        <location evidence="1 8">Nucleus</location>
    </subcellularLocation>
</comment>
<dbReference type="InterPro" id="IPR013083">
    <property type="entry name" value="Znf_RING/FYVE/PHD"/>
</dbReference>
<comment type="subunit">
    <text evidence="8">Component of an histone acetyltransferase complex. Interacts with H3K4me3 and to a lesser extent with H3K4me2.</text>
</comment>
<feature type="compositionally biased region" description="Polar residues" evidence="9">
    <location>
        <begin position="296"/>
        <end position="305"/>
    </location>
</feature>
<dbReference type="SMART" id="SM01408">
    <property type="entry name" value="ING"/>
    <property type="match status" value="1"/>
</dbReference>
<comment type="domain">
    <text evidence="8">The PHD-type zinc finger mediates the binding to H3K4me3.</text>
</comment>
<feature type="domain" description="PHD-type" evidence="10">
    <location>
        <begin position="422"/>
        <end position="475"/>
    </location>
</feature>
<dbReference type="Pfam" id="PF00628">
    <property type="entry name" value="PHD"/>
    <property type="match status" value="1"/>
</dbReference>
<evidence type="ECO:0000313" key="11">
    <source>
        <dbReference type="EMBL" id="KAF8817781.1"/>
    </source>
</evidence>
<proteinExistence type="inferred from homology"/>
<keyword evidence="12" id="KW-1185">Reference proteome</keyword>
<reference evidence="11 12" key="1">
    <citation type="journal article" date="2020" name="bioRxiv">
        <title>Metabolic contributions of an alphaproteobacterial endosymbiont in the apicomplexan Cardiosporidium cionae.</title>
        <authorList>
            <person name="Hunter E.S."/>
            <person name="Paight C.J."/>
            <person name="Lane C.E."/>
        </authorList>
    </citation>
    <scope>NUCLEOTIDE SEQUENCE [LARGE SCALE GENOMIC DNA]</scope>
    <source>
        <strain evidence="11">ESH_2018</strain>
    </source>
</reference>
<keyword evidence="8" id="KW-0156">Chromatin regulator</keyword>
<keyword evidence="6 8" id="KW-0539">Nucleus</keyword>
<evidence type="ECO:0000256" key="2">
    <source>
        <dbReference type="ARBA" id="ARBA00010210"/>
    </source>
</evidence>
<accession>A0ABQ7J428</accession>
<evidence type="ECO:0000256" key="5">
    <source>
        <dbReference type="ARBA" id="ARBA00022833"/>
    </source>
</evidence>
<comment type="similarity">
    <text evidence="2 8">Belongs to the ING family.</text>
</comment>
<evidence type="ECO:0000256" key="9">
    <source>
        <dbReference type="SAM" id="MobiDB-lite"/>
    </source>
</evidence>
<sequence>MLDPVEMFMEECSTIPGQVSRLLLLMRELDQQNHDVMQDLERRRGDVIQRLYSNLPSVPEEDNEENLQKIRSLGKISKSLMKERIAVENQLLHMVKYERERLSQDCQKLMRDVVPVNTELGEDATKPISSLRKPKNPLFHQIKPQSEYAYSNMAGSAYPSPAHSVTGAAIQKKTSDTGGHAESQDAIDFLSAVSPTNQSNYTIPPASSYRKNVGDIQQISEIGYESHAFTDRTSISGNPGSEPSTTSLINAPYKNFITSATIPSKVVSALQHPIHSAYKNDRYNACNDIYSRKKQNLSGSNSDVSGLSLPDRTNKKQRHDKVTGSVGSSIRSQYSPKMSHDAISPRGMRISMASSRQPEKKFNSLIGWKPPNVVDTRGYEDATWNADMGPKRILPKTEWNRQQYTSMAETNVESLGDEDLWDGICPICQKGESETNQHMMVGCDACNNWFHFECVNYNATGSEDAAWFCPQCIATGLVPQTARLQDPKASRSRRR</sequence>
<evidence type="ECO:0000256" key="3">
    <source>
        <dbReference type="ARBA" id="ARBA00022723"/>
    </source>
</evidence>
<evidence type="ECO:0000256" key="4">
    <source>
        <dbReference type="ARBA" id="ARBA00022771"/>
    </source>
</evidence>
<comment type="function">
    <text evidence="8">Component of an histone acetyltransferase complex.</text>
</comment>
<dbReference type="PROSITE" id="PS50016">
    <property type="entry name" value="ZF_PHD_2"/>
    <property type="match status" value="1"/>
</dbReference>
<evidence type="ECO:0000313" key="12">
    <source>
        <dbReference type="Proteomes" id="UP000823046"/>
    </source>
</evidence>
<dbReference type="PANTHER" id="PTHR10333">
    <property type="entry name" value="INHIBITOR OF GROWTH PROTEIN"/>
    <property type="match status" value="1"/>
</dbReference>
<evidence type="ECO:0000256" key="6">
    <source>
        <dbReference type="ARBA" id="ARBA00023242"/>
    </source>
</evidence>
<evidence type="ECO:0000256" key="8">
    <source>
        <dbReference type="RuleBase" id="RU361213"/>
    </source>
</evidence>
<dbReference type="Proteomes" id="UP000823046">
    <property type="component" value="Unassembled WGS sequence"/>
</dbReference>
<protein>
    <recommendedName>
        <fullName evidence="8">Inhibitor of growth protein</fullName>
    </recommendedName>
</protein>
<dbReference type="PROSITE" id="PS01359">
    <property type="entry name" value="ZF_PHD_1"/>
    <property type="match status" value="1"/>
</dbReference>
<evidence type="ECO:0000256" key="1">
    <source>
        <dbReference type="ARBA" id="ARBA00004123"/>
    </source>
</evidence>
<organism evidence="11 12">
    <name type="scientific">Cardiosporidium cionae</name>
    <dbReference type="NCBI Taxonomy" id="476202"/>
    <lineage>
        <taxon>Eukaryota</taxon>
        <taxon>Sar</taxon>
        <taxon>Alveolata</taxon>
        <taxon>Apicomplexa</taxon>
        <taxon>Aconoidasida</taxon>
        <taxon>Nephromycida</taxon>
        <taxon>Cardiosporidium</taxon>
    </lineage>
</organism>